<gene>
    <name evidence="1" type="ORF">LCGC14_0821310</name>
</gene>
<evidence type="ECO:0000313" key="1">
    <source>
        <dbReference type="EMBL" id="KKN31708.1"/>
    </source>
</evidence>
<dbReference type="EMBL" id="LAZR01002308">
    <property type="protein sequence ID" value="KKN31708.1"/>
    <property type="molecule type" value="Genomic_DNA"/>
</dbReference>
<dbReference type="AlphaFoldDB" id="A0A0F9SR87"/>
<sequence length="93" mass="10404">MKATLATIKSFIRNNQAVLHIKSVTDHNNMVDARDPFRPATPTSTSLRNTLGIAGAWFVKGSRDYFEPYQDDDFQGFMVFNCCGSFILAIPIT</sequence>
<reference evidence="1" key="1">
    <citation type="journal article" date="2015" name="Nature">
        <title>Complex archaea that bridge the gap between prokaryotes and eukaryotes.</title>
        <authorList>
            <person name="Spang A."/>
            <person name="Saw J.H."/>
            <person name="Jorgensen S.L."/>
            <person name="Zaremba-Niedzwiedzka K."/>
            <person name="Martijn J."/>
            <person name="Lind A.E."/>
            <person name="van Eijk R."/>
            <person name="Schleper C."/>
            <person name="Guy L."/>
            <person name="Ettema T.J."/>
        </authorList>
    </citation>
    <scope>NUCLEOTIDE SEQUENCE</scope>
</reference>
<name>A0A0F9SR87_9ZZZZ</name>
<comment type="caution">
    <text evidence="1">The sequence shown here is derived from an EMBL/GenBank/DDBJ whole genome shotgun (WGS) entry which is preliminary data.</text>
</comment>
<accession>A0A0F9SR87</accession>
<protein>
    <submittedName>
        <fullName evidence="1">Uncharacterized protein</fullName>
    </submittedName>
</protein>
<proteinExistence type="predicted"/>
<organism evidence="1">
    <name type="scientific">marine sediment metagenome</name>
    <dbReference type="NCBI Taxonomy" id="412755"/>
    <lineage>
        <taxon>unclassified sequences</taxon>
        <taxon>metagenomes</taxon>
        <taxon>ecological metagenomes</taxon>
    </lineage>
</organism>